<keyword evidence="2" id="KW-1133">Transmembrane helix</keyword>
<proteinExistence type="predicted"/>
<gene>
    <name evidence="4" type="primary">LOC101849139</name>
</gene>
<evidence type="ECO:0000256" key="2">
    <source>
        <dbReference type="SAM" id="Phobius"/>
    </source>
</evidence>
<dbReference type="Proteomes" id="UP000694888">
    <property type="component" value="Unplaced"/>
</dbReference>
<keyword evidence="2" id="KW-0472">Membrane</keyword>
<organism evidence="3 4">
    <name type="scientific">Aplysia californica</name>
    <name type="common">California sea hare</name>
    <dbReference type="NCBI Taxonomy" id="6500"/>
    <lineage>
        <taxon>Eukaryota</taxon>
        <taxon>Metazoa</taxon>
        <taxon>Spiralia</taxon>
        <taxon>Lophotrochozoa</taxon>
        <taxon>Mollusca</taxon>
        <taxon>Gastropoda</taxon>
        <taxon>Heterobranchia</taxon>
        <taxon>Euthyneura</taxon>
        <taxon>Tectipleura</taxon>
        <taxon>Aplysiida</taxon>
        <taxon>Aplysioidea</taxon>
        <taxon>Aplysiidae</taxon>
        <taxon>Aplysia</taxon>
    </lineage>
</organism>
<feature type="compositionally biased region" description="Basic and acidic residues" evidence="1">
    <location>
        <begin position="11"/>
        <end position="21"/>
    </location>
</feature>
<dbReference type="GeneID" id="101849139"/>
<keyword evidence="2" id="KW-0812">Transmembrane</keyword>
<accession>A0ABM1A3U6</accession>
<evidence type="ECO:0000256" key="1">
    <source>
        <dbReference type="SAM" id="MobiDB-lite"/>
    </source>
</evidence>
<name>A0ABM1A3U6_APLCA</name>
<evidence type="ECO:0000313" key="3">
    <source>
        <dbReference type="Proteomes" id="UP000694888"/>
    </source>
</evidence>
<feature type="transmembrane region" description="Helical" evidence="2">
    <location>
        <begin position="106"/>
        <end position="127"/>
    </location>
</feature>
<protein>
    <submittedName>
        <fullName evidence="4">Uncharacterized protein LOC101849139</fullName>
    </submittedName>
</protein>
<keyword evidence="3" id="KW-1185">Reference proteome</keyword>
<feature type="region of interest" description="Disordered" evidence="1">
    <location>
        <begin position="1"/>
        <end position="71"/>
    </location>
</feature>
<reference evidence="4" key="1">
    <citation type="submission" date="2025-08" db="UniProtKB">
        <authorList>
            <consortium name="RefSeq"/>
        </authorList>
    </citation>
    <scope>IDENTIFICATION</scope>
</reference>
<sequence length="133" mass="15432">MPKKNGVSEYALEKMNDEREALNVGGEMSRDDSEHNSVTSSVTSHHRKKKLDDDEDEEPTKEETVSSSWLGQSQERQDLLVYYARNSTMHGIPSIVGSKLYRGRHIFWIIIVCMMALFLGTVIYWQMSDYYNY</sequence>
<dbReference type="RefSeq" id="XP_012940280.1">
    <property type="nucleotide sequence ID" value="XM_013084826.2"/>
</dbReference>
<evidence type="ECO:0000313" key="4">
    <source>
        <dbReference type="RefSeq" id="XP_012940280.1"/>
    </source>
</evidence>
<feature type="non-terminal residue" evidence="4">
    <location>
        <position position="133"/>
    </location>
</feature>